<name>A0A4Y2G6S1_ARAVE</name>
<sequence length="104" mass="11855">MPTPYGKGMEPLRKLLAEVETVQNPDIDKGNNGLGGVLEEIFFDHDSFYEHDTESEKAGDSGNNDVIWNSFHQNRALSGEKQNLGRIFVVIILCRFEQKDQRKM</sequence>
<reference evidence="1 2" key="1">
    <citation type="journal article" date="2019" name="Sci. Rep.">
        <title>Orb-weaving spider Araneus ventricosus genome elucidates the spidroin gene catalogue.</title>
        <authorList>
            <person name="Kono N."/>
            <person name="Nakamura H."/>
            <person name="Ohtoshi R."/>
            <person name="Moran D.A.P."/>
            <person name="Shinohara A."/>
            <person name="Yoshida Y."/>
            <person name="Fujiwara M."/>
            <person name="Mori M."/>
            <person name="Tomita M."/>
            <person name="Arakawa K."/>
        </authorList>
    </citation>
    <scope>NUCLEOTIDE SEQUENCE [LARGE SCALE GENOMIC DNA]</scope>
</reference>
<proteinExistence type="predicted"/>
<evidence type="ECO:0000313" key="1">
    <source>
        <dbReference type="EMBL" id="GBM49552.1"/>
    </source>
</evidence>
<gene>
    <name evidence="1" type="ORF">AVEN_1885_1</name>
</gene>
<protein>
    <submittedName>
        <fullName evidence="1">Uncharacterized protein</fullName>
    </submittedName>
</protein>
<evidence type="ECO:0000313" key="2">
    <source>
        <dbReference type="Proteomes" id="UP000499080"/>
    </source>
</evidence>
<accession>A0A4Y2G6S1</accession>
<comment type="caution">
    <text evidence="1">The sequence shown here is derived from an EMBL/GenBank/DDBJ whole genome shotgun (WGS) entry which is preliminary data.</text>
</comment>
<dbReference type="AlphaFoldDB" id="A0A4Y2G6S1"/>
<organism evidence="1 2">
    <name type="scientific">Araneus ventricosus</name>
    <name type="common">Orbweaver spider</name>
    <name type="synonym">Epeira ventricosa</name>
    <dbReference type="NCBI Taxonomy" id="182803"/>
    <lineage>
        <taxon>Eukaryota</taxon>
        <taxon>Metazoa</taxon>
        <taxon>Ecdysozoa</taxon>
        <taxon>Arthropoda</taxon>
        <taxon>Chelicerata</taxon>
        <taxon>Arachnida</taxon>
        <taxon>Araneae</taxon>
        <taxon>Araneomorphae</taxon>
        <taxon>Entelegynae</taxon>
        <taxon>Araneoidea</taxon>
        <taxon>Araneidae</taxon>
        <taxon>Araneus</taxon>
    </lineage>
</organism>
<dbReference type="OrthoDB" id="6466835at2759"/>
<dbReference type="EMBL" id="BGPR01001262">
    <property type="protein sequence ID" value="GBM49552.1"/>
    <property type="molecule type" value="Genomic_DNA"/>
</dbReference>
<dbReference type="Proteomes" id="UP000499080">
    <property type="component" value="Unassembled WGS sequence"/>
</dbReference>
<keyword evidence="2" id="KW-1185">Reference proteome</keyword>